<dbReference type="EMBL" id="QNRO01000021">
    <property type="protein sequence ID" value="RBP25683.1"/>
    <property type="molecule type" value="Genomic_DNA"/>
</dbReference>
<dbReference type="InterPro" id="IPR028098">
    <property type="entry name" value="Glyco_trans_4-like_N"/>
</dbReference>
<reference evidence="3 4" key="1">
    <citation type="submission" date="2018-06" db="EMBL/GenBank/DDBJ databases">
        <title>Freshwater and sediment microbial communities from various areas in North America, analyzing microbe dynamics in response to fracking.</title>
        <authorList>
            <person name="Lamendella R."/>
        </authorList>
    </citation>
    <scope>NUCLEOTIDE SEQUENCE [LARGE SCALE GENOMIC DNA]</scope>
    <source>
        <strain evidence="3 4">114J</strain>
    </source>
</reference>
<evidence type="ECO:0000313" key="4">
    <source>
        <dbReference type="Proteomes" id="UP000252995"/>
    </source>
</evidence>
<proteinExistence type="predicted"/>
<accession>A0A366GFR1</accession>
<dbReference type="PANTHER" id="PTHR12526:SF637">
    <property type="entry name" value="GLYCOSYLTRANSFERASE EPSF-RELATED"/>
    <property type="match status" value="1"/>
</dbReference>
<evidence type="ECO:0000259" key="2">
    <source>
        <dbReference type="Pfam" id="PF13439"/>
    </source>
</evidence>
<dbReference type="GO" id="GO:0016757">
    <property type="term" value="F:glycosyltransferase activity"/>
    <property type="evidence" value="ECO:0007669"/>
    <property type="project" value="InterPro"/>
</dbReference>
<dbReference type="Proteomes" id="UP000252995">
    <property type="component" value="Unassembled WGS sequence"/>
</dbReference>
<dbReference type="PANTHER" id="PTHR12526">
    <property type="entry name" value="GLYCOSYLTRANSFERASE"/>
    <property type="match status" value="1"/>
</dbReference>
<dbReference type="Pfam" id="PF13439">
    <property type="entry name" value="Glyco_transf_4"/>
    <property type="match status" value="1"/>
</dbReference>
<keyword evidence="3" id="KW-0808">Transferase</keyword>
<dbReference type="SUPFAM" id="SSF53756">
    <property type="entry name" value="UDP-Glycosyltransferase/glycogen phosphorylase"/>
    <property type="match status" value="1"/>
</dbReference>
<evidence type="ECO:0000259" key="1">
    <source>
        <dbReference type="Pfam" id="PF00534"/>
    </source>
</evidence>
<protein>
    <submittedName>
        <fullName evidence="3">Glycosyltransferase involved in cell wall biosynthesis</fullName>
    </submittedName>
</protein>
<feature type="domain" description="Glycosyltransferase subfamily 4-like N-terminal" evidence="2">
    <location>
        <begin position="2"/>
        <end position="89"/>
    </location>
</feature>
<name>A0A366GFR1_9GAMM</name>
<sequence>MHSHGYKFNVLMGIWPESIRKIPLVTTLHGYVHAPFFTKAWFYESVDRLALGRMRQVVLVSNAMKSQVPGAIGRSPKVTVIPNGLDASRIIADANAALPENIQAFIRIYSPLLLGVGRLAREKGFDCLISAFEEVKRSFPSAGLLLIGEGSQRASLERQIHELGLDDAVMMPGYLSNVPSIMQRSNVLCMPSLTEGLPITLLEAMTVGLPIVASDVGEISKVLGAGKGGRVIRAETQGSLAKEVISVLQESEQNADRARWARHRIEKYYSSHAMAEKYLQVYQRAVA</sequence>
<dbReference type="CDD" id="cd03811">
    <property type="entry name" value="GT4_GT28_WabH-like"/>
    <property type="match status" value="1"/>
</dbReference>
<evidence type="ECO:0000313" key="3">
    <source>
        <dbReference type="EMBL" id="RBP25683.1"/>
    </source>
</evidence>
<dbReference type="AlphaFoldDB" id="A0A366GFR1"/>
<gene>
    <name evidence="3" type="ORF">DET50_12125</name>
</gene>
<feature type="domain" description="Glycosyl transferase family 1" evidence="1">
    <location>
        <begin position="111"/>
        <end position="262"/>
    </location>
</feature>
<dbReference type="Pfam" id="PF00534">
    <property type="entry name" value="Glycos_transf_1"/>
    <property type="match status" value="1"/>
</dbReference>
<dbReference type="InterPro" id="IPR001296">
    <property type="entry name" value="Glyco_trans_1"/>
</dbReference>
<dbReference type="Gene3D" id="3.40.50.2000">
    <property type="entry name" value="Glycogen Phosphorylase B"/>
    <property type="match status" value="2"/>
</dbReference>
<dbReference type="GO" id="GO:1901135">
    <property type="term" value="P:carbohydrate derivative metabolic process"/>
    <property type="evidence" value="ECO:0007669"/>
    <property type="project" value="UniProtKB-ARBA"/>
</dbReference>
<comment type="caution">
    <text evidence="3">The sequence shown here is derived from an EMBL/GenBank/DDBJ whole genome shotgun (WGS) entry which is preliminary data.</text>
</comment>
<organism evidence="3 4">
    <name type="scientific">Marinobacter pelagius</name>
    <dbReference type="NCBI Taxonomy" id="379482"/>
    <lineage>
        <taxon>Bacteria</taxon>
        <taxon>Pseudomonadati</taxon>
        <taxon>Pseudomonadota</taxon>
        <taxon>Gammaproteobacteria</taxon>
        <taxon>Pseudomonadales</taxon>
        <taxon>Marinobacteraceae</taxon>
        <taxon>Marinobacter</taxon>
    </lineage>
</organism>